<dbReference type="InterPro" id="IPR028098">
    <property type="entry name" value="Glyco_trans_4-like_N"/>
</dbReference>
<sequence>MQICFLTENYPPQRGGMSQSCDRIVDGLRKRDYVIDVVHFASRTGLIKTTQQINGAYISVPFEDSEAHTLNLTWNYIERQTYDLLICFGGYLPVLAAPVYAKWMGLPLVTMLRGNDFDAAIFTPRKRDLLQDALLASSHVCVVSRDKKQKLSKLFPDVKVSYVPNGIALSSWHPSPSEISMAKAWRAEHTNGKVCIGVFGQLKAKKGLDLLLRSLLSLERNHEFHLLLIGEIGEEMQEMLISSALSYSHFSFMDRFELIKYYLCCDAVAIPSYYDGMPNVLLEASALGIPVLAAKIDGMKDLMQGVTDELLFEPGDHKDCRHVLSTFLNAEIIQRLKWGSDLKNIIETKFTNQHETDAYEKIIATLPGFSSSSLRLQSGQ</sequence>
<dbReference type="SUPFAM" id="SSF53756">
    <property type="entry name" value="UDP-Glycosyltransferase/glycogen phosphorylase"/>
    <property type="match status" value="1"/>
</dbReference>
<keyword evidence="3" id="KW-1185">Reference proteome</keyword>
<dbReference type="Gene3D" id="3.40.50.2000">
    <property type="entry name" value="Glycogen Phosphorylase B"/>
    <property type="match status" value="2"/>
</dbReference>
<evidence type="ECO:0000313" key="2">
    <source>
        <dbReference type="EMBL" id="GCC51647.1"/>
    </source>
</evidence>
<dbReference type="OrthoDB" id="9787111at2"/>
<comment type="caution">
    <text evidence="2">The sequence shown here is derived from an EMBL/GenBank/DDBJ whole genome shotgun (WGS) entry which is preliminary data.</text>
</comment>
<name>A0A401U9T8_9BACT</name>
<dbReference type="Pfam" id="PF13692">
    <property type="entry name" value="Glyco_trans_1_4"/>
    <property type="match status" value="1"/>
</dbReference>
<accession>A0A401U9T8</accession>
<dbReference type="PANTHER" id="PTHR45947:SF3">
    <property type="entry name" value="SULFOQUINOVOSYL TRANSFERASE SQD2"/>
    <property type="match status" value="1"/>
</dbReference>
<evidence type="ECO:0000313" key="3">
    <source>
        <dbReference type="Proteomes" id="UP000288227"/>
    </source>
</evidence>
<dbReference type="Proteomes" id="UP000288227">
    <property type="component" value="Unassembled WGS sequence"/>
</dbReference>
<gene>
    <name evidence="2" type="ORF">SanaruYs_18750</name>
</gene>
<dbReference type="InterPro" id="IPR050194">
    <property type="entry name" value="Glycosyltransferase_grp1"/>
</dbReference>
<evidence type="ECO:0000259" key="1">
    <source>
        <dbReference type="Pfam" id="PF13439"/>
    </source>
</evidence>
<dbReference type="GO" id="GO:0016757">
    <property type="term" value="F:glycosyltransferase activity"/>
    <property type="evidence" value="ECO:0007669"/>
    <property type="project" value="UniProtKB-ARBA"/>
</dbReference>
<dbReference type="RefSeq" id="WP_127122301.1">
    <property type="nucleotide sequence ID" value="NZ_BHXQ01000003.1"/>
</dbReference>
<protein>
    <recommendedName>
        <fullName evidence="1">Glycosyltransferase subfamily 4-like N-terminal domain-containing protein</fullName>
    </recommendedName>
</protein>
<dbReference type="Pfam" id="PF13439">
    <property type="entry name" value="Glyco_transf_4"/>
    <property type="match status" value="1"/>
</dbReference>
<dbReference type="CDD" id="cd03801">
    <property type="entry name" value="GT4_PimA-like"/>
    <property type="match status" value="1"/>
</dbReference>
<reference evidence="2 3" key="1">
    <citation type="submission" date="2018-11" db="EMBL/GenBank/DDBJ databases">
        <title>Chryseotalea sanarue gen. nov., sp., nov., a member of the family Cytophagaceae, isolated from a brackish lake in Hamamatsu Japan.</title>
        <authorList>
            <person name="Maejima Y."/>
            <person name="Iino T."/>
            <person name="Muraguchi Y."/>
            <person name="Fukuda K."/>
            <person name="Ohkuma M."/>
            <person name="Moriuchi R."/>
            <person name="Dohra H."/>
            <person name="Kimbara K."/>
            <person name="Shintani M."/>
        </authorList>
    </citation>
    <scope>NUCLEOTIDE SEQUENCE [LARGE SCALE GENOMIC DNA]</scope>
    <source>
        <strain evidence="2 3">Ys</strain>
    </source>
</reference>
<dbReference type="AlphaFoldDB" id="A0A401U9T8"/>
<dbReference type="PANTHER" id="PTHR45947">
    <property type="entry name" value="SULFOQUINOVOSYL TRANSFERASE SQD2"/>
    <property type="match status" value="1"/>
</dbReference>
<organism evidence="2 3">
    <name type="scientific">Chryseotalea sanaruensis</name>
    <dbReference type="NCBI Taxonomy" id="2482724"/>
    <lineage>
        <taxon>Bacteria</taxon>
        <taxon>Pseudomonadati</taxon>
        <taxon>Bacteroidota</taxon>
        <taxon>Cytophagia</taxon>
        <taxon>Cytophagales</taxon>
        <taxon>Chryseotaleaceae</taxon>
        <taxon>Chryseotalea</taxon>
    </lineage>
</organism>
<proteinExistence type="predicted"/>
<feature type="domain" description="Glycosyltransferase subfamily 4-like N-terminal" evidence="1">
    <location>
        <begin position="15"/>
        <end position="169"/>
    </location>
</feature>
<dbReference type="EMBL" id="BHXQ01000003">
    <property type="protein sequence ID" value="GCC51647.1"/>
    <property type="molecule type" value="Genomic_DNA"/>
</dbReference>